<dbReference type="InterPro" id="IPR017850">
    <property type="entry name" value="Alkaline_phosphatase_core_sf"/>
</dbReference>
<dbReference type="SUPFAM" id="SSF53649">
    <property type="entry name" value="Alkaline phosphatase-like"/>
    <property type="match status" value="1"/>
</dbReference>
<dbReference type="Gene3D" id="3.40.720.10">
    <property type="entry name" value="Alkaline Phosphatase, subunit A"/>
    <property type="match status" value="1"/>
</dbReference>
<feature type="signal peptide" evidence="2">
    <location>
        <begin position="1"/>
        <end position="22"/>
    </location>
</feature>
<dbReference type="Proteomes" id="UP000001307">
    <property type="component" value="Unassembled WGS sequence"/>
</dbReference>
<proteinExistence type="predicted"/>
<dbReference type="InParanoid" id="E4X786"/>
<evidence type="ECO:0008006" key="5">
    <source>
        <dbReference type="Google" id="ProtNLM"/>
    </source>
</evidence>
<sequence length="465" mass="53634">MNSGFIFLFVLASAKITRHVGSKLLMISMDGFRWDYLNRDELDLQHFHDFIYKGIRAKWMTNQFQTQTFPNHWTMVTGLYEESHGIIANKFKDPKTGKRFDYHNTSSWNDSPEFWGGEPIWKTNQKAGHKSAVQFWVGSELKSQLPTYWESFNASKAFTDRVDTIVEQLKYEDVTLGLLYFEEPDASGHKYGPDSKEVNAKLEELNNVFGYLIKELEKNDLLEGTNIIVTADHGMTTMTSDKIITLDRVEDFLDLIDIDNSYGYDCNAGIAPKNESVKDLLYQRLVNLKDPNLKVWLKEEIPADLYYSNNDRIQDIWLSSDVGYAIVYSKEDWGKTGSKFSNYGLLGMHGFDPHSADMHPIFFARGPDFANKREEQEPFTNLDLYPLCCFLLGIEPAPNNGSLAELHSYLVRPLDLALPIAMGVLFSFFIILVILYAIYQQFWKWKPLTLLQDQDQSNIQYRGLN</sequence>
<dbReference type="InterPro" id="IPR002591">
    <property type="entry name" value="Phosphodiest/P_Trfase"/>
</dbReference>
<keyword evidence="1" id="KW-0812">Transmembrane</keyword>
<keyword evidence="2" id="KW-0732">Signal</keyword>
<protein>
    <recommendedName>
        <fullName evidence="5">AP3A hydrolase</fullName>
    </recommendedName>
</protein>
<dbReference type="Gene3D" id="3.30.1360.180">
    <property type="match status" value="1"/>
</dbReference>
<accession>E4X786</accession>
<evidence type="ECO:0000256" key="1">
    <source>
        <dbReference type="SAM" id="Phobius"/>
    </source>
</evidence>
<evidence type="ECO:0000313" key="4">
    <source>
        <dbReference type="Proteomes" id="UP000001307"/>
    </source>
</evidence>
<feature type="transmembrane region" description="Helical" evidence="1">
    <location>
        <begin position="416"/>
        <end position="439"/>
    </location>
</feature>
<dbReference type="EMBL" id="FN653027">
    <property type="protein sequence ID" value="CBY08011.1"/>
    <property type="molecule type" value="Genomic_DNA"/>
</dbReference>
<evidence type="ECO:0000256" key="2">
    <source>
        <dbReference type="SAM" id="SignalP"/>
    </source>
</evidence>
<dbReference type="AlphaFoldDB" id="E4X786"/>
<keyword evidence="1" id="KW-1133">Transmembrane helix</keyword>
<dbReference type="PANTHER" id="PTHR10151:SF120">
    <property type="entry name" value="BIS(5'-ADENOSYL)-TRIPHOSPHATASE"/>
    <property type="match status" value="1"/>
</dbReference>
<evidence type="ECO:0000313" key="3">
    <source>
        <dbReference type="EMBL" id="CBY08011.1"/>
    </source>
</evidence>
<organism evidence="3 4">
    <name type="scientific">Oikopleura dioica</name>
    <name type="common">Tunicate</name>
    <dbReference type="NCBI Taxonomy" id="34765"/>
    <lineage>
        <taxon>Eukaryota</taxon>
        <taxon>Metazoa</taxon>
        <taxon>Chordata</taxon>
        <taxon>Tunicata</taxon>
        <taxon>Appendicularia</taxon>
        <taxon>Copelata</taxon>
        <taxon>Oikopleuridae</taxon>
        <taxon>Oikopleura</taxon>
    </lineage>
</organism>
<keyword evidence="4" id="KW-1185">Reference proteome</keyword>
<dbReference type="Pfam" id="PF01663">
    <property type="entry name" value="Phosphodiest"/>
    <property type="match status" value="1"/>
</dbReference>
<gene>
    <name evidence="3" type="ORF">GSOID_T00003379001</name>
</gene>
<dbReference type="PANTHER" id="PTHR10151">
    <property type="entry name" value="ECTONUCLEOTIDE PYROPHOSPHATASE/PHOSPHODIESTERASE"/>
    <property type="match status" value="1"/>
</dbReference>
<dbReference type="OrthoDB" id="415411at2759"/>
<reference evidence="3 4" key="1">
    <citation type="journal article" date="2010" name="Science">
        <title>Plasticity of animal genome architecture unmasked by rapid evolution of a pelagic tunicate.</title>
        <authorList>
            <person name="Denoeud F."/>
            <person name="Henriet S."/>
            <person name="Mungpakdee S."/>
            <person name="Aury J.M."/>
            <person name="Da Silva C."/>
            <person name="Brinkmann H."/>
            <person name="Mikhaleva J."/>
            <person name="Olsen L.C."/>
            <person name="Jubin C."/>
            <person name="Canestro C."/>
            <person name="Bouquet J.M."/>
            <person name="Danks G."/>
            <person name="Poulain J."/>
            <person name="Campsteijn C."/>
            <person name="Adamski M."/>
            <person name="Cross I."/>
            <person name="Yadetie F."/>
            <person name="Muffato M."/>
            <person name="Louis A."/>
            <person name="Butcher S."/>
            <person name="Tsagkogeorga G."/>
            <person name="Konrad A."/>
            <person name="Singh S."/>
            <person name="Jensen M.F."/>
            <person name="Cong E.H."/>
            <person name="Eikeseth-Otteraa H."/>
            <person name="Noel B."/>
            <person name="Anthouard V."/>
            <person name="Porcel B.M."/>
            <person name="Kachouri-Lafond R."/>
            <person name="Nishino A."/>
            <person name="Ugolini M."/>
            <person name="Chourrout P."/>
            <person name="Nishida H."/>
            <person name="Aasland R."/>
            <person name="Huzurbazar S."/>
            <person name="Westhof E."/>
            <person name="Delsuc F."/>
            <person name="Lehrach H."/>
            <person name="Reinhardt R."/>
            <person name="Weissenbach J."/>
            <person name="Roy S.W."/>
            <person name="Artiguenave F."/>
            <person name="Postlethwait J.H."/>
            <person name="Manak J.R."/>
            <person name="Thompson E.M."/>
            <person name="Jaillon O."/>
            <person name="Du Pasquier L."/>
            <person name="Boudinot P."/>
            <person name="Liberles D.A."/>
            <person name="Volff J.N."/>
            <person name="Philippe H."/>
            <person name="Lenhard B."/>
            <person name="Roest Crollius H."/>
            <person name="Wincker P."/>
            <person name="Chourrout D."/>
        </authorList>
    </citation>
    <scope>NUCLEOTIDE SEQUENCE [LARGE SCALE GENOMIC DNA]</scope>
</reference>
<dbReference type="FunCoup" id="E4X786">
    <property type="interactions" value="25"/>
</dbReference>
<name>E4X786_OIKDI</name>
<dbReference type="GO" id="GO:0016787">
    <property type="term" value="F:hydrolase activity"/>
    <property type="evidence" value="ECO:0007669"/>
    <property type="project" value="UniProtKB-ARBA"/>
</dbReference>
<dbReference type="CDD" id="cd16018">
    <property type="entry name" value="Enpp"/>
    <property type="match status" value="1"/>
</dbReference>
<keyword evidence="1" id="KW-0472">Membrane</keyword>
<feature type="chain" id="PRO_5003192690" description="AP3A hydrolase" evidence="2">
    <location>
        <begin position="23"/>
        <end position="465"/>
    </location>
</feature>